<dbReference type="SUPFAM" id="SSF52058">
    <property type="entry name" value="L domain-like"/>
    <property type="match status" value="1"/>
</dbReference>
<dbReference type="InterPro" id="IPR032675">
    <property type="entry name" value="LRR_dom_sf"/>
</dbReference>
<dbReference type="OrthoDB" id="266138at2759"/>
<evidence type="ECO:0000256" key="4">
    <source>
        <dbReference type="ARBA" id="ARBA00023273"/>
    </source>
</evidence>
<keyword evidence="4" id="KW-0966">Cell projection</keyword>
<gene>
    <name evidence="6" type="ORF">BJ554DRAFT_8141</name>
</gene>
<evidence type="ECO:0000256" key="1">
    <source>
        <dbReference type="ARBA" id="ARBA00004316"/>
    </source>
</evidence>
<evidence type="ECO:0000313" key="6">
    <source>
        <dbReference type="EMBL" id="KAG5459886.1"/>
    </source>
</evidence>
<dbReference type="EMBL" id="JAEFCI010006129">
    <property type="protein sequence ID" value="KAG5459886.1"/>
    <property type="molecule type" value="Genomic_DNA"/>
</dbReference>
<feature type="region of interest" description="Disordered" evidence="5">
    <location>
        <begin position="229"/>
        <end position="252"/>
    </location>
</feature>
<evidence type="ECO:0000256" key="2">
    <source>
        <dbReference type="ARBA" id="ARBA00022614"/>
    </source>
</evidence>
<evidence type="ECO:0000313" key="7">
    <source>
        <dbReference type="Proteomes" id="UP000673691"/>
    </source>
</evidence>
<keyword evidence="7" id="KW-1185">Reference proteome</keyword>
<accession>A0A8H7ZUX7</accession>
<name>A0A8H7ZUX7_9FUNG</name>
<dbReference type="Gene3D" id="3.80.10.10">
    <property type="entry name" value="Ribonuclease Inhibitor"/>
    <property type="match status" value="1"/>
</dbReference>
<dbReference type="PANTHER" id="PTHR45973:SF9">
    <property type="entry name" value="LEUCINE-RICH REPEAT-CONTAINING PROTEIN 46"/>
    <property type="match status" value="1"/>
</dbReference>
<dbReference type="PANTHER" id="PTHR45973">
    <property type="entry name" value="PROTEIN PHOSPHATASE 1 REGULATORY SUBUNIT SDS22-RELATED"/>
    <property type="match status" value="1"/>
</dbReference>
<evidence type="ECO:0000256" key="3">
    <source>
        <dbReference type="ARBA" id="ARBA00022737"/>
    </source>
</evidence>
<comment type="subcellular location">
    <subcellularLocation>
        <location evidence="1">Cell projection</location>
    </subcellularLocation>
</comment>
<dbReference type="Proteomes" id="UP000673691">
    <property type="component" value="Unassembled WGS sequence"/>
</dbReference>
<comment type="caution">
    <text evidence="6">The sequence shown here is derived from an EMBL/GenBank/DDBJ whole genome shotgun (WGS) entry which is preliminary data.</text>
</comment>
<protein>
    <submittedName>
        <fullName evidence="6">Uncharacterized protein</fullName>
    </submittedName>
</protein>
<feature type="region of interest" description="Disordered" evidence="5">
    <location>
        <begin position="264"/>
        <end position="289"/>
    </location>
</feature>
<keyword evidence="2" id="KW-0433">Leucine-rich repeat</keyword>
<dbReference type="InterPro" id="IPR050576">
    <property type="entry name" value="Cilia_flagella_integrity"/>
</dbReference>
<dbReference type="AlphaFoldDB" id="A0A8H7ZUX7"/>
<organism evidence="6 7">
    <name type="scientific">Olpidium bornovanus</name>
    <dbReference type="NCBI Taxonomy" id="278681"/>
    <lineage>
        <taxon>Eukaryota</taxon>
        <taxon>Fungi</taxon>
        <taxon>Fungi incertae sedis</taxon>
        <taxon>Olpidiomycota</taxon>
        <taxon>Olpidiomycotina</taxon>
        <taxon>Olpidiomycetes</taxon>
        <taxon>Olpidiales</taxon>
        <taxon>Olpidiaceae</taxon>
        <taxon>Olpidium</taxon>
    </lineage>
</organism>
<evidence type="ECO:0000256" key="5">
    <source>
        <dbReference type="SAM" id="MobiDB-lite"/>
    </source>
</evidence>
<sequence>MTLISRPSPTAPRPNLWHCRHFCITIDSYLHQNCIARVQNLAALQELDTITLSNNLIKTIPVGSDFSALRKLKTLQIANNFFRTADDLAGLSDRPEYFLMLQAVLNLMGNPLIKQTSNYRRSTVARLQKLTYLDDRPVFDTERRAVNAAEGGLEAERVERQRIRDEEHEEQNRNFEGGASRAAFDYRFWFREEARRRRIAADPAAYAEVEYLEPLCRFRDDMLRRIDNDAADESGADDSIPPPPPLEGGMESGEVEVQPISCAGGPAAEEADGIGGLSPREAAQPTGEGLVKEHIEEHANVLTSERTGARAGNQLPAAVSAGAQVEARAPVRAPTSIFGNITVK</sequence>
<reference evidence="6 7" key="1">
    <citation type="journal article" name="Sci. Rep.">
        <title>Genome-scale phylogenetic analyses confirm Olpidium as the closest living zoosporic fungus to the non-flagellated, terrestrial fungi.</title>
        <authorList>
            <person name="Chang Y."/>
            <person name="Rochon D."/>
            <person name="Sekimoto S."/>
            <person name="Wang Y."/>
            <person name="Chovatia M."/>
            <person name="Sandor L."/>
            <person name="Salamov A."/>
            <person name="Grigoriev I.V."/>
            <person name="Stajich J.E."/>
            <person name="Spatafora J.W."/>
        </authorList>
    </citation>
    <scope>NUCLEOTIDE SEQUENCE [LARGE SCALE GENOMIC DNA]</scope>
    <source>
        <strain evidence="6">S191</strain>
    </source>
</reference>
<proteinExistence type="predicted"/>
<keyword evidence="3" id="KW-0677">Repeat</keyword>